<sequence length="287" mass="33272">MSNQSEDIIAAGSNTRPPMLDRTYFELWKERIRLYCKGKDHGEYNFSLLMKAHSRWDGVEMRLLQGLPKDIYKLINHNTYAKDIWDNVKMLLESSELTKDDRKSQMYNEFEHFEQHKGKNIHDCYVRVYRNNARGDAAASNRGAQYRVAPTAQTMFMANLSSVDPVFDEAGPSYDSDTLSKVHDHDNCLDNMNESHEEHEMHNDVQPNNVVDSDTEYTSNSNIISYEQYVQDNEDQVVHNDVSSVPNDAVMIITNYKYKQDDQCVTFNKPNNTVNASLTTELARYRN</sequence>
<protein>
    <recommendedName>
        <fullName evidence="2">Integrase, catalytic region, zinc finger, CCHC-type, peptidase aspartic, catalytic</fullName>
    </recommendedName>
</protein>
<proteinExistence type="predicted"/>
<accession>A0A699HII6</accession>
<gene>
    <name evidence="1" type="ORF">Tci_395211</name>
</gene>
<evidence type="ECO:0000313" key="1">
    <source>
        <dbReference type="EMBL" id="GEY23237.1"/>
    </source>
</evidence>
<name>A0A699HII6_TANCI</name>
<organism evidence="1">
    <name type="scientific">Tanacetum cinerariifolium</name>
    <name type="common">Dalmatian daisy</name>
    <name type="synonym">Chrysanthemum cinerariifolium</name>
    <dbReference type="NCBI Taxonomy" id="118510"/>
    <lineage>
        <taxon>Eukaryota</taxon>
        <taxon>Viridiplantae</taxon>
        <taxon>Streptophyta</taxon>
        <taxon>Embryophyta</taxon>
        <taxon>Tracheophyta</taxon>
        <taxon>Spermatophyta</taxon>
        <taxon>Magnoliopsida</taxon>
        <taxon>eudicotyledons</taxon>
        <taxon>Gunneridae</taxon>
        <taxon>Pentapetalae</taxon>
        <taxon>asterids</taxon>
        <taxon>campanulids</taxon>
        <taxon>Asterales</taxon>
        <taxon>Asteraceae</taxon>
        <taxon>Asteroideae</taxon>
        <taxon>Anthemideae</taxon>
        <taxon>Anthemidinae</taxon>
        <taxon>Tanacetum</taxon>
    </lineage>
</organism>
<comment type="caution">
    <text evidence="1">The sequence shown here is derived from an EMBL/GenBank/DDBJ whole genome shotgun (WGS) entry which is preliminary data.</text>
</comment>
<dbReference type="EMBL" id="BKCJ010161879">
    <property type="protein sequence ID" value="GEY23237.1"/>
    <property type="molecule type" value="Genomic_DNA"/>
</dbReference>
<reference evidence="1" key="1">
    <citation type="journal article" date="2019" name="Sci. Rep.">
        <title>Draft genome of Tanacetum cinerariifolium, the natural source of mosquito coil.</title>
        <authorList>
            <person name="Yamashiro T."/>
            <person name="Shiraishi A."/>
            <person name="Satake H."/>
            <person name="Nakayama K."/>
        </authorList>
    </citation>
    <scope>NUCLEOTIDE SEQUENCE</scope>
</reference>
<evidence type="ECO:0008006" key="2">
    <source>
        <dbReference type="Google" id="ProtNLM"/>
    </source>
</evidence>
<dbReference type="AlphaFoldDB" id="A0A699HII6"/>